<proteinExistence type="predicted"/>
<keyword evidence="4" id="KW-1185">Reference proteome</keyword>
<evidence type="ECO:0000313" key="3">
    <source>
        <dbReference type="EMBL" id="TDC10424.1"/>
    </source>
</evidence>
<feature type="signal peptide" evidence="2">
    <location>
        <begin position="1"/>
        <end position="19"/>
    </location>
</feature>
<feature type="compositionally biased region" description="Low complexity" evidence="1">
    <location>
        <begin position="195"/>
        <end position="218"/>
    </location>
</feature>
<evidence type="ECO:0008006" key="5">
    <source>
        <dbReference type="Google" id="ProtNLM"/>
    </source>
</evidence>
<organism evidence="3 4">
    <name type="scientific">Nonomuraea longispora</name>
    <dbReference type="NCBI Taxonomy" id="1848320"/>
    <lineage>
        <taxon>Bacteria</taxon>
        <taxon>Bacillati</taxon>
        <taxon>Actinomycetota</taxon>
        <taxon>Actinomycetes</taxon>
        <taxon>Streptosporangiales</taxon>
        <taxon>Streptosporangiaceae</taxon>
        <taxon>Nonomuraea</taxon>
    </lineage>
</organism>
<name>A0A4R4NNP6_9ACTN</name>
<dbReference type="RefSeq" id="WP_132329975.1">
    <property type="nucleotide sequence ID" value="NZ_SMJZ01000009.1"/>
</dbReference>
<sequence length="228" mass="24354">MLLPSVLAAATATAAVVVAVNGTHDPHEMRPATSVETMPLRAETVLAKAARVAQRREPAGAPRPDQWLYRKVAVRQANGEANEIQEYWTRYDGTRQAARLGERPMRTQSITPDEDGGNLGPRAYAAKFAALPTDPGELLDHVRVDRHWIDKPKEDPGGAEHPDARAYRVLSVCLSQEVAMPPGRASASPTIPAAGTTRRGGSSSGRTPCSTPRPSTTSADAATTCRTS</sequence>
<keyword evidence="2" id="KW-0732">Signal</keyword>
<dbReference type="EMBL" id="SMJZ01000009">
    <property type="protein sequence ID" value="TDC10424.1"/>
    <property type="molecule type" value="Genomic_DNA"/>
</dbReference>
<comment type="caution">
    <text evidence="3">The sequence shown here is derived from an EMBL/GenBank/DDBJ whole genome shotgun (WGS) entry which is preliminary data.</text>
</comment>
<feature type="chain" id="PRO_5039414387" description="Secreted protein" evidence="2">
    <location>
        <begin position="20"/>
        <end position="228"/>
    </location>
</feature>
<evidence type="ECO:0000313" key="4">
    <source>
        <dbReference type="Proteomes" id="UP000295157"/>
    </source>
</evidence>
<dbReference type="Proteomes" id="UP000295157">
    <property type="component" value="Unassembled WGS sequence"/>
</dbReference>
<feature type="region of interest" description="Disordered" evidence="1">
    <location>
        <begin position="180"/>
        <end position="228"/>
    </location>
</feature>
<reference evidence="3 4" key="1">
    <citation type="submission" date="2019-02" db="EMBL/GenBank/DDBJ databases">
        <title>Draft genome sequences of novel Actinobacteria.</title>
        <authorList>
            <person name="Sahin N."/>
            <person name="Ay H."/>
            <person name="Saygin H."/>
        </authorList>
    </citation>
    <scope>NUCLEOTIDE SEQUENCE [LARGE SCALE GENOMIC DNA]</scope>
    <source>
        <strain evidence="3 4">KC201</strain>
    </source>
</reference>
<dbReference type="AlphaFoldDB" id="A0A4R4NNP6"/>
<evidence type="ECO:0000256" key="2">
    <source>
        <dbReference type="SAM" id="SignalP"/>
    </source>
</evidence>
<dbReference type="OrthoDB" id="3509545at2"/>
<feature type="compositionally biased region" description="Polar residues" evidence="1">
    <location>
        <begin position="219"/>
        <end position="228"/>
    </location>
</feature>
<gene>
    <name evidence="3" type="ORF">E1267_04275</name>
</gene>
<evidence type="ECO:0000256" key="1">
    <source>
        <dbReference type="SAM" id="MobiDB-lite"/>
    </source>
</evidence>
<protein>
    <recommendedName>
        <fullName evidence="5">Secreted protein</fullName>
    </recommendedName>
</protein>
<accession>A0A4R4NNP6</accession>